<evidence type="ECO:0000256" key="1">
    <source>
        <dbReference type="ARBA" id="ARBA00002591"/>
    </source>
</evidence>
<keyword evidence="6" id="KW-0282">Flagellum</keyword>
<keyword evidence="4 5" id="KW-0975">Bacterial flagellum</keyword>
<comment type="subunit">
    <text evidence="5">The basal body constitutes a major portion of the flagellar organelle and consists of four rings (L,P,S, and M) mounted on a central rod.</text>
</comment>
<dbReference type="AlphaFoldDB" id="A0AAW4WYG5"/>
<comment type="function">
    <text evidence="1 5">Assembles around the rod to form the L-ring and probably protects the motor/basal body from shearing forces during rotation.</text>
</comment>
<comment type="subcellular location">
    <subcellularLocation>
        <location evidence="2 5">Bacterial flagellum basal body</location>
    </subcellularLocation>
</comment>
<gene>
    <name evidence="5" type="primary">flgI</name>
    <name evidence="6" type="ORF">LJ207_07565</name>
</gene>
<organism evidence="6 7">
    <name type="scientific">Halanaerobium polyolivorans</name>
    <dbReference type="NCBI Taxonomy" id="2886943"/>
    <lineage>
        <taxon>Bacteria</taxon>
        <taxon>Bacillati</taxon>
        <taxon>Bacillota</taxon>
        <taxon>Clostridia</taxon>
        <taxon>Halanaerobiales</taxon>
        <taxon>Halanaerobiaceae</taxon>
        <taxon>Halanaerobium</taxon>
    </lineage>
</organism>
<keyword evidence="6" id="KW-0966">Cell projection</keyword>
<name>A0AAW4WYG5_9FIRM</name>
<protein>
    <recommendedName>
        <fullName evidence="5">Flagellar P-ring protein</fullName>
    </recommendedName>
    <alternativeName>
        <fullName evidence="5">Basal body P-ring protein</fullName>
    </alternativeName>
</protein>
<dbReference type="RefSeq" id="WP_229345749.1">
    <property type="nucleotide sequence ID" value="NZ_JAJFAT010000009.1"/>
</dbReference>
<evidence type="ECO:0000256" key="4">
    <source>
        <dbReference type="ARBA" id="ARBA00023143"/>
    </source>
</evidence>
<dbReference type="PANTHER" id="PTHR30381:SF0">
    <property type="entry name" value="FLAGELLAR P-RING PROTEIN"/>
    <property type="match status" value="1"/>
</dbReference>
<dbReference type="PRINTS" id="PR01010">
    <property type="entry name" value="FLGPRINGFLGI"/>
</dbReference>
<proteinExistence type="inferred from homology"/>
<accession>A0AAW4WYG5</accession>
<dbReference type="GO" id="GO:0005198">
    <property type="term" value="F:structural molecule activity"/>
    <property type="evidence" value="ECO:0007669"/>
    <property type="project" value="InterPro"/>
</dbReference>
<evidence type="ECO:0000313" key="7">
    <source>
        <dbReference type="Proteomes" id="UP001199296"/>
    </source>
</evidence>
<dbReference type="EMBL" id="JAJFAT010000009">
    <property type="protein sequence ID" value="MCC3145178.1"/>
    <property type="molecule type" value="Genomic_DNA"/>
</dbReference>
<reference evidence="6 7" key="1">
    <citation type="submission" date="2021-10" db="EMBL/GenBank/DDBJ databases">
        <authorList>
            <person name="Grouzdev D.S."/>
            <person name="Pantiukh K.S."/>
            <person name="Krutkina M.S."/>
        </authorList>
    </citation>
    <scope>NUCLEOTIDE SEQUENCE [LARGE SCALE GENOMIC DNA]</scope>
    <source>
        <strain evidence="6 7">Z-7514</strain>
    </source>
</reference>
<feature type="chain" id="PRO_5043066169" description="Flagellar P-ring protein" evidence="5">
    <location>
        <begin position="28"/>
        <end position="375"/>
    </location>
</feature>
<sequence length="375" mass="39786" precursor="true">MQANKSRFLLKLFIISFIFLLFSSSAAANNPQVEIGNITRLKGMRSNQLIGYGIVVGLNGSGDSSRSQSTLQSIANMLQNFGVFVGEDQIVSNNIAAVMVTASLDPVVHQGDEIDVNVSSIGDANSLQGGTLLLTPLQAPNGEVFASAQGPISIGGYNIEAGGAAQRKNHPTVAKIPGGAIVEKSLNSVLDANNISYILANPDFKTASRIAESINDNFDSDVAQAENHSTVNLSMPADYRGGVVEFVAEVNSLRVRPNLMAKVVIDEKTGTVVFSHNVQISTVAVAHGNLSVRIRTEETVTQPLPFTDGETVITEDVEIEVDEGEESNLIVVRQDNAIDDLVAALNAIGATPRDIISIIQKIDNAGALHAELELQ</sequence>
<keyword evidence="3 5" id="KW-0732">Signal</keyword>
<comment type="similarity">
    <text evidence="5">Belongs to the FlgI family.</text>
</comment>
<dbReference type="GO" id="GO:0071973">
    <property type="term" value="P:bacterial-type flagellum-dependent cell motility"/>
    <property type="evidence" value="ECO:0007669"/>
    <property type="project" value="InterPro"/>
</dbReference>
<keyword evidence="6" id="KW-0969">Cilium</keyword>
<comment type="caution">
    <text evidence="6">The sequence shown here is derived from an EMBL/GenBank/DDBJ whole genome shotgun (WGS) entry which is preliminary data.</text>
</comment>
<evidence type="ECO:0000313" key="6">
    <source>
        <dbReference type="EMBL" id="MCC3145178.1"/>
    </source>
</evidence>
<evidence type="ECO:0000256" key="5">
    <source>
        <dbReference type="HAMAP-Rule" id="MF_00416"/>
    </source>
</evidence>
<dbReference type="PANTHER" id="PTHR30381">
    <property type="entry name" value="FLAGELLAR P-RING PERIPLASMIC PROTEIN FLGI"/>
    <property type="match status" value="1"/>
</dbReference>
<dbReference type="Proteomes" id="UP001199296">
    <property type="component" value="Unassembled WGS sequence"/>
</dbReference>
<dbReference type="Pfam" id="PF02119">
    <property type="entry name" value="FlgI"/>
    <property type="match status" value="1"/>
</dbReference>
<dbReference type="InterPro" id="IPR001782">
    <property type="entry name" value="Flag_FlgI"/>
</dbReference>
<keyword evidence="7" id="KW-1185">Reference proteome</keyword>
<evidence type="ECO:0000256" key="2">
    <source>
        <dbReference type="ARBA" id="ARBA00004117"/>
    </source>
</evidence>
<dbReference type="GO" id="GO:0030288">
    <property type="term" value="C:outer membrane-bounded periplasmic space"/>
    <property type="evidence" value="ECO:0007669"/>
    <property type="project" value="InterPro"/>
</dbReference>
<dbReference type="HAMAP" id="MF_00416">
    <property type="entry name" value="FlgI"/>
    <property type="match status" value="1"/>
</dbReference>
<evidence type="ECO:0000256" key="3">
    <source>
        <dbReference type="ARBA" id="ARBA00022729"/>
    </source>
</evidence>
<dbReference type="NCBIfam" id="NF003676">
    <property type="entry name" value="PRK05303.1"/>
    <property type="match status" value="1"/>
</dbReference>
<dbReference type="GO" id="GO:0009428">
    <property type="term" value="C:bacterial-type flagellum basal body, distal rod, P ring"/>
    <property type="evidence" value="ECO:0007669"/>
    <property type="project" value="InterPro"/>
</dbReference>
<feature type="signal peptide" evidence="5">
    <location>
        <begin position="1"/>
        <end position="27"/>
    </location>
</feature>